<dbReference type="Proteomes" id="UP001189429">
    <property type="component" value="Unassembled WGS sequence"/>
</dbReference>
<evidence type="ECO:0000313" key="2">
    <source>
        <dbReference type="Proteomes" id="UP001189429"/>
    </source>
</evidence>
<comment type="caution">
    <text evidence="1">The sequence shown here is derived from an EMBL/GenBank/DDBJ whole genome shotgun (WGS) entry which is preliminary data.</text>
</comment>
<protein>
    <recommendedName>
        <fullName evidence="3">Beta-mannosidase</fullName>
    </recommendedName>
</protein>
<organism evidence="1 2">
    <name type="scientific">Prorocentrum cordatum</name>
    <dbReference type="NCBI Taxonomy" id="2364126"/>
    <lineage>
        <taxon>Eukaryota</taxon>
        <taxon>Sar</taxon>
        <taxon>Alveolata</taxon>
        <taxon>Dinophyceae</taxon>
        <taxon>Prorocentrales</taxon>
        <taxon>Prorocentraceae</taxon>
        <taxon>Prorocentrum</taxon>
    </lineage>
</organism>
<sequence>MPAIALAGLPEVSTSTILGTTALVPTPFEGVSGDEVAWHVIEDPARVYDHRAQTPTTSYANAAQETAAPLSEAPPAAYHAHLVARQLELGNATGTSDNATNVSVVAVGVGQARAALGASHWLRAATDFGSAAAEVGLLVAPQNSPAQVLATRPELLVVSAGQAGHLPGLWLEDDGAEELRVQVVVEPAGELAILPSAWESQGVENVSHTVQVSPDYGSLGQGDASVLSGRDLAAAALSFAGPAASVAAALSNLTYRAPSGFSGHALLRIQVKDGPFLAEGNLAVRVRPADAPLRVRSRGRGQRAAEAAAGRLQSLAAAGCAWHVQDGAASDSAEYLLSVLSVHPQASCSNFTADLCVGSGLDGGCLSARAPESSSPAYVGAGEGDLSRVLVMRVSGLALLNHHLRNSILWQPCPCANGELRCAIPVRVSVERASQTTGRRNESASAVCDISVVVPLSVTVDVRGSYLSTPEDQALELGSLLRIQGSSPGAGVVMTLSAREGTVSGVTSSSSLVLRGTSVTELAEVVRQQGAWYIPPLDFHGVDELEVTVEAMVAEYQAAAQETVANLSRISNATGEEISDDTHWYGIHTAQASLGTYAVINSSRGADLRLVLAQHFRLEVHVAPVGDAPALAFSHAAGSGAFEVTAGAEHALTLSIRHPDVGEEDSVRVRIFVPFGELAFGRLDAEMDGEWGEISEFSTSDEVDEEFEAALGLGGKERHGEWPSVVVHRPTARVYTIAGTVAALRRVLAPVAYVPPYSSPDSGALLAVLGRSPTSAEPEVSQPPGAFLAFQPAARVALPFSVAPLAQLPETACYMWGPGVIFISEGAASQTQDLSLGVDLRSSPSEKLLAELSATSFSFRVSVERGSLQILGEPANISTVMSTYGQAKVLHKRLSIADRLVRPGFTS</sequence>
<evidence type="ECO:0008006" key="3">
    <source>
        <dbReference type="Google" id="ProtNLM"/>
    </source>
</evidence>
<reference evidence="1" key="1">
    <citation type="submission" date="2023-10" db="EMBL/GenBank/DDBJ databases">
        <authorList>
            <person name="Chen Y."/>
            <person name="Shah S."/>
            <person name="Dougan E. K."/>
            <person name="Thang M."/>
            <person name="Chan C."/>
        </authorList>
    </citation>
    <scope>NUCLEOTIDE SEQUENCE [LARGE SCALE GENOMIC DNA]</scope>
</reference>
<keyword evidence="2" id="KW-1185">Reference proteome</keyword>
<accession>A0ABN9WGV7</accession>
<evidence type="ECO:0000313" key="1">
    <source>
        <dbReference type="EMBL" id="CAK0885690.1"/>
    </source>
</evidence>
<gene>
    <name evidence="1" type="ORF">PCOR1329_LOCUS67229</name>
</gene>
<dbReference type="EMBL" id="CAUYUJ010018704">
    <property type="protein sequence ID" value="CAK0885690.1"/>
    <property type="molecule type" value="Genomic_DNA"/>
</dbReference>
<proteinExistence type="predicted"/>
<name>A0ABN9WGV7_9DINO</name>